<reference evidence="2 3" key="1">
    <citation type="submission" date="2016-10" db="EMBL/GenBank/DDBJ databases">
        <authorList>
            <person name="de Groot N.N."/>
        </authorList>
    </citation>
    <scope>NUCLEOTIDE SEQUENCE [LARGE SCALE GENOMIC DNA]</scope>
    <source>
        <strain evidence="2 3">CGMCC 1.11156</strain>
    </source>
</reference>
<dbReference type="Proteomes" id="UP000198649">
    <property type="component" value="Unassembled WGS sequence"/>
</dbReference>
<dbReference type="InterPro" id="IPR006640">
    <property type="entry name" value="SprT-like_domain"/>
</dbReference>
<evidence type="ECO:0000259" key="1">
    <source>
        <dbReference type="SMART" id="SM00731"/>
    </source>
</evidence>
<name>A0A1I3HD82_9ACTN</name>
<dbReference type="EMBL" id="FOQG01000007">
    <property type="protein sequence ID" value="SFI33644.1"/>
    <property type="molecule type" value="Genomic_DNA"/>
</dbReference>
<dbReference type="AlphaFoldDB" id="A0A1I3HD82"/>
<keyword evidence="3" id="KW-1185">Reference proteome</keyword>
<protein>
    <submittedName>
        <fullName evidence="2">SprT-like family protein</fullName>
    </submittedName>
</protein>
<dbReference type="GO" id="GO:0006950">
    <property type="term" value="P:response to stress"/>
    <property type="evidence" value="ECO:0007669"/>
    <property type="project" value="UniProtKB-ARBA"/>
</dbReference>
<feature type="domain" description="SprT-like" evidence="1">
    <location>
        <begin position="1"/>
        <end position="139"/>
    </location>
</feature>
<accession>A0A1I3HD82</accession>
<evidence type="ECO:0000313" key="2">
    <source>
        <dbReference type="EMBL" id="SFI33644.1"/>
    </source>
</evidence>
<dbReference type="RefSeq" id="WP_246166136.1">
    <property type="nucleotide sequence ID" value="NZ_BKAF01000008.1"/>
</dbReference>
<dbReference type="SMART" id="SM00731">
    <property type="entry name" value="SprT"/>
    <property type="match status" value="1"/>
</dbReference>
<organism evidence="2 3">
    <name type="scientific">Nocardioides psychrotolerans</name>
    <dbReference type="NCBI Taxonomy" id="1005945"/>
    <lineage>
        <taxon>Bacteria</taxon>
        <taxon>Bacillati</taxon>
        <taxon>Actinomycetota</taxon>
        <taxon>Actinomycetes</taxon>
        <taxon>Propionibacteriales</taxon>
        <taxon>Nocardioidaceae</taxon>
        <taxon>Nocardioides</taxon>
    </lineage>
</organism>
<sequence length="227" mass="25058">MQLTAAAHLGRALLDQHGLRDWELVFDRAKRRAGICRETTRQIGLSAPLTELHSEADVRDTLLHEVAHALVGARHGHDRVWQATARRIGCSAERCMSPDAPSVDGAWVGLCGAAHRVTRHRRPERPLTCRLCSTTFDVAHLFTWTHHGRSVAMTAGYDAHLRRILDQPALVPAGPPARVGEPMRVIAQGRYEGVVGTLVKRGRTRYHLEVRGGGVLTVPFSMAERVS</sequence>
<evidence type="ECO:0000313" key="3">
    <source>
        <dbReference type="Proteomes" id="UP000198649"/>
    </source>
</evidence>
<dbReference type="Pfam" id="PF10263">
    <property type="entry name" value="SprT-like"/>
    <property type="match status" value="1"/>
</dbReference>
<dbReference type="STRING" id="1005945.SAMN05216561_107133"/>
<proteinExistence type="predicted"/>
<gene>
    <name evidence="2" type="ORF">SAMN05216561_107133</name>
</gene>